<keyword evidence="2" id="KW-1185">Reference proteome</keyword>
<dbReference type="AlphaFoldDB" id="A0A370HAB5"/>
<proteinExistence type="predicted"/>
<protein>
    <submittedName>
        <fullName evidence="1">Uncharacterized protein</fullName>
    </submittedName>
</protein>
<evidence type="ECO:0000313" key="1">
    <source>
        <dbReference type="EMBL" id="RDI51488.1"/>
    </source>
</evidence>
<sequence length="77" mass="8992">MRLCKPEEDVDNPYRNSDDGKCLVSEIEPGWTLEYYFVDHIMWVRETRNGRSLEQPIGDALCQDPFERATYFGGIAF</sequence>
<reference evidence="1 2" key="1">
    <citation type="submission" date="2018-07" db="EMBL/GenBank/DDBJ databases">
        <title>Genomic Encyclopedia of Type Strains, Phase IV (KMG-IV): sequencing the most valuable type-strain genomes for metagenomic binning, comparative biology and taxonomic classification.</title>
        <authorList>
            <person name="Goeker M."/>
        </authorList>
    </citation>
    <scope>NUCLEOTIDE SEQUENCE [LARGE SCALE GENOMIC DNA]</scope>
    <source>
        <strain evidence="1 2">DSM 14364</strain>
    </source>
</reference>
<gene>
    <name evidence="1" type="ORF">DES45_11717</name>
</gene>
<evidence type="ECO:0000313" key="2">
    <source>
        <dbReference type="Proteomes" id="UP000254925"/>
    </source>
</evidence>
<dbReference type="Proteomes" id="UP000254925">
    <property type="component" value="Unassembled WGS sequence"/>
</dbReference>
<organism evidence="1 2">
    <name type="scientific">Microvirga subterranea</name>
    <dbReference type="NCBI Taxonomy" id="186651"/>
    <lineage>
        <taxon>Bacteria</taxon>
        <taxon>Pseudomonadati</taxon>
        <taxon>Pseudomonadota</taxon>
        <taxon>Alphaproteobacteria</taxon>
        <taxon>Hyphomicrobiales</taxon>
        <taxon>Methylobacteriaceae</taxon>
        <taxon>Microvirga</taxon>
    </lineage>
</organism>
<name>A0A370HAB5_9HYPH</name>
<comment type="caution">
    <text evidence="1">The sequence shown here is derived from an EMBL/GenBank/DDBJ whole genome shotgun (WGS) entry which is preliminary data.</text>
</comment>
<dbReference type="EMBL" id="QQBB01000017">
    <property type="protein sequence ID" value="RDI51488.1"/>
    <property type="molecule type" value="Genomic_DNA"/>
</dbReference>
<accession>A0A370HAB5</accession>